<proteinExistence type="predicted"/>
<keyword evidence="2" id="KW-1185">Reference proteome</keyword>
<dbReference type="InterPro" id="IPR036865">
    <property type="entry name" value="CRAL-TRIO_dom_sf"/>
</dbReference>
<dbReference type="GeneID" id="108565554"/>
<dbReference type="SUPFAM" id="SSF52087">
    <property type="entry name" value="CRAL/TRIO domain"/>
    <property type="match status" value="1"/>
</dbReference>
<name>A0ABM1N171_NICVS</name>
<evidence type="ECO:0000259" key="1">
    <source>
        <dbReference type="PROSITE" id="PS50191"/>
    </source>
</evidence>
<evidence type="ECO:0000313" key="3">
    <source>
        <dbReference type="RefSeq" id="XP_017780571.1"/>
    </source>
</evidence>
<dbReference type="PRINTS" id="PR00180">
    <property type="entry name" value="CRETINALDHBP"/>
</dbReference>
<organism evidence="2 3">
    <name type="scientific">Nicrophorus vespilloides</name>
    <name type="common">Boreal carrion beetle</name>
    <dbReference type="NCBI Taxonomy" id="110193"/>
    <lineage>
        <taxon>Eukaryota</taxon>
        <taxon>Metazoa</taxon>
        <taxon>Ecdysozoa</taxon>
        <taxon>Arthropoda</taxon>
        <taxon>Hexapoda</taxon>
        <taxon>Insecta</taxon>
        <taxon>Pterygota</taxon>
        <taxon>Neoptera</taxon>
        <taxon>Endopterygota</taxon>
        <taxon>Coleoptera</taxon>
        <taxon>Polyphaga</taxon>
        <taxon>Staphyliniformia</taxon>
        <taxon>Silphidae</taxon>
        <taxon>Nicrophorinae</taxon>
        <taxon>Nicrophorus</taxon>
    </lineage>
</organism>
<dbReference type="Gene3D" id="3.40.525.10">
    <property type="entry name" value="CRAL-TRIO lipid binding domain"/>
    <property type="match status" value="1"/>
</dbReference>
<feature type="domain" description="CRAL-TRIO" evidence="1">
    <location>
        <begin position="111"/>
        <end position="256"/>
    </location>
</feature>
<protein>
    <submittedName>
        <fullName evidence="3">Alpha-tocopherol transfer protein-like isoform X1</fullName>
    </submittedName>
</protein>
<reference evidence="3" key="1">
    <citation type="submission" date="2025-08" db="UniProtKB">
        <authorList>
            <consortium name="RefSeq"/>
        </authorList>
    </citation>
    <scope>IDENTIFICATION</scope>
    <source>
        <tissue evidence="3">Whole Larva</tissue>
    </source>
</reference>
<accession>A0ABM1N171</accession>
<dbReference type="Proteomes" id="UP000695000">
    <property type="component" value="Unplaced"/>
</dbReference>
<dbReference type="RefSeq" id="XP_017780571.1">
    <property type="nucleotide sequence ID" value="XM_017925082.1"/>
</dbReference>
<dbReference type="SUPFAM" id="SSF46938">
    <property type="entry name" value="CRAL/TRIO N-terminal domain"/>
    <property type="match status" value="1"/>
</dbReference>
<evidence type="ECO:0000313" key="2">
    <source>
        <dbReference type="Proteomes" id="UP000695000"/>
    </source>
</evidence>
<dbReference type="Pfam" id="PF00650">
    <property type="entry name" value="CRAL_TRIO"/>
    <property type="match status" value="1"/>
</dbReference>
<dbReference type="InterPro" id="IPR036273">
    <property type="entry name" value="CRAL/TRIO_N_dom_sf"/>
</dbReference>
<dbReference type="CDD" id="cd00170">
    <property type="entry name" value="SEC14"/>
    <property type="match status" value="1"/>
</dbReference>
<dbReference type="InterPro" id="IPR001251">
    <property type="entry name" value="CRAL-TRIO_dom"/>
</dbReference>
<sequence>MPVDLECKSLLLNYTQDDVQKILANHGKKMKDLENDVESIKEWFKTQPHIPVTPSDRLIVSYLLMNKFYIEKTKSRLEMNYSIRNVLPELFCHNPLHPKMRKSHSYLKVIGMPKLTKDLRRICIIKYEDDASIDVNIILSRIVMSMELIAMYDFSNGDEYIVDCMNMKFSIISKFKPTDVMKIVGLYDKVYANRCSAIHIVNLQSVSETLTNMFKMCLKPKLRDRLIIHKNIESLKQFYSLDLLPKDYGGTSKSTDESVDDYQEFLESHDEYLSKWIKIHVDAKLRPEPLVNDEILGYYGNFKKLDVD</sequence>
<dbReference type="PROSITE" id="PS50191">
    <property type="entry name" value="CRAL_TRIO"/>
    <property type="match status" value="1"/>
</dbReference>
<dbReference type="PANTHER" id="PTHR10174:SF222">
    <property type="entry name" value="GH10083P-RELATED"/>
    <property type="match status" value="1"/>
</dbReference>
<gene>
    <name evidence="3" type="primary">LOC108565554</name>
</gene>
<dbReference type="PANTHER" id="PTHR10174">
    <property type="entry name" value="ALPHA-TOCOPHEROL TRANSFER PROTEIN-RELATED"/>
    <property type="match status" value="1"/>
</dbReference>